<dbReference type="GO" id="GO:0005763">
    <property type="term" value="C:mitochondrial small ribosomal subunit"/>
    <property type="evidence" value="ECO:0007669"/>
    <property type="project" value="TreeGrafter"/>
</dbReference>
<evidence type="ECO:0000256" key="1">
    <source>
        <dbReference type="ARBA" id="ARBA00004173"/>
    </source>
</evidence>
<dbReference type="EMBL" id="MU865949">
    <property type="protein sequence ID" value="KAK4447453.1"/>
    <property type="molecule type" value="Genomic_DNA"/>
</dbReference>
<protein>
    <submittedName>
        <fullName evidence="9">Methyltransferase-like protein 17, mitochondrial</fullName>
    </submittedName>
</protein>
<evidence type="ECO:0000256" key="3">
    <source>
        <dbReference type="ARBA" id="ARBA00022946"/>
    </source>
</evidence>
<reference evidence="9" key="1">
    <citation type="journal article" date="2023" name="Mol. Phylogenet. Evol.">
        <title>Genome-scale phylogeny and comparative genomics of the fungal order Sordariales.</title>
        <authorList>
            <person name="Hensen N."/>
            <person name="Bonometti L."/>
            <person name="Westerberg I."/>
            <person name="Brannstrom I.O."/>
            <person name="Guillou S."/>
            <person name="Cros-Aarteil S."/>
            <person name="Calhoun S."/>
            <person name="Haridas S."/>
            <person name="Kuo A."/>
            <person name="Mondo S."/>
            <person name="Pangilinan J."/>
            <person name="Riley R."/>
            <person name="LaButti K."/>
            <person name="Andreopoulos B."/>
            <person name="Lipzen A."/>
            <person name="Chen C."/>
            <person name="Yan M."/>
            <person name="Daum C."/>
            <person name="Ng V."/>
            <person name="Clum A."/>
            <person name="Steindorff A."/>
            <person name="Ohm R.A."/>
            <person name="Martin F."/>
            <person name="Silar P."/>
            <person name="Natvig D.O."/>
            <person name="Lalanne C."/>
            <person name="Gautier V."/>
            <person name="Ament-Velasquez S.L."/>
            <person name="Kruys A."/>
            <person name="Hutchinson M.I."/>
            <person name="Powell A.J."/>
            <person name="Barry K."/>
            <person name="Miller A.N."/>
            <person name="Grigoriev I.V."/>
            <person name="Debuchy R."/>
            <person name="Gladieux P."/>
            <person name="Hiltunen Thoren M."/>
            <person name="Johannesson H."/>
        </authorList>
    </citation>
    <scope>NUCLEOTIDE SEQUENCE</scope>
    <source>
        <strain evidence="9">PSN243</strain>
    </source>
</reference>
<comment type="function">
    <text evidence="7">Mitochondrial ribosome (mitoribosome) assembly factor. Binds at the interface of the head and body domains of the mitochondrial small ribosomal subunit (mt-SSU), occluding the mRNA channel and preventing compaction of the head domain towards the body. Probable inactive methyltransferase: retains the characteristic folding and ability to bind S-adenosyl-L-methionine, but it probably lost its methyltransferase activity.</text>
</comment>
<feature type="compositionally biased region" description="Low complexity" evidence="8">
    <location>
        <begin position="49"/>
        <end position="59"/>
    </location>
</feature>
<dbReference type="PANTHER" id="PTHR13184:SF5">
    <property type="entry name" value="METHYLTRANSFERASE-LIKE PROTEIN 17, MITOCHONDRIAL"/>
    <property type="match status" value="1"/>
</dbReference>
<dbReference type="GO" id="GO:0032259">
    <property type="term" value="P:methylation"/>
    <property type="evidence" value="ECO:0007669"/>
    <property type="project" value="UniProtKB-KW"/>
</dbReference>
<dbReference type="GO" id="GO:0006412">
    <property type="term" value="P:translation"/>
    <property type="evidence" value="ECO:0007669"/>
    <property type="project" value="InterPro"/>
</dbReference>
<organism evidence="9 10">
    <name type="scientific">Podospora aff. communis PSN243</name>
    <dbReference type="NCBI Taxonomy" id="3040156"/>
    <lineage>
        <taxon>Eukaryota</taxon>
        <taxon>Fungi</taxon>
        <taxon>Dikarya</taxon>
        <taxon>Ascomycota</taxon>
        <taxon>Pezizomycotina</taxon>
        <taxon>Sordariomycetes</taxon>
        <taxon>Sordariomycetidae</taxon>
        <taxon>Sordariales</taxon>
        <taxon>Podosporaceae</taxon>
        <taxon>Podospora</taxon>
    </lineage>
</organism>
<evidence type="ECO:0000256" key="5">
    <source>
        <dbReference type="ARBA" id="ARBA00023014"/>
    </source>
</evidence>
<name>A0AAV9GGZ7_9PEZI</name>
<dbReference type="Gene3D" id="3.40.50.150">
    <property type="entry name" value="Vaccinia Virus protein VP39"/>
    <property type="match status" value="1"/>
</dbReference>
<keyword evidence="5" id="KW-0411">Iron-sulfur</keyword>
<keyword evidence="4" id="KW-0408">Iron</keyword>
<dbReference type="GO" id="GO:0046872">
    <property type="term" value="F:metal ion binding"/>
    <property type="evidence" value="ECO:0007669"/>
    <property type="project" value="UniProtKB-KW"/>
</dbReference>
<evidence type="ECO:0000256" key="4">
    <source>
        <dbReference type="ARBA" id="ARBA00023004"/>
    </source>
</evidence>
<feature type="region of interest" description="Disordered" evidence="8">
    <location>
        <begin position="234"/>
        <end position="282"/>
    </location>
</feature>
<evidence type="ECO:0000313" key="9">
    <source>
        <dbReference type="EMBL" id="KAK4447453.1"/>
    </source>
</evidence>
<keyword evidence="9" id="KW-0489">Methyltransferase</keyword>
<dbReference type="GO" id="GO:0051536">
    <property type="term" value="F:iron-sulfur cluster binding"/>
    <property type="evidence" value="ECO:0007669"/>
    <property type="project" value="UniProtKB-KW"/>
</dbReference>
<feature type="compositionally biased region" description="Polar residues" evidence="8">
    <location>
        <begin position="60"/>
        <end position="72"/>
    </location>
</feature>
<feature type="region of interest" description="Disordered" evidence="8">
    <location>
        <begin position="42"/>
        <end position="92"/>
    </location>
</feature>
<dbReference type="InterPro" id="IPR015324">
    <property type="entry name" value="Ribosomal_Rsm22-like"/>
</dbReference>
<feature type="region of interest" description="Disordered" evidence="8">
    <location>
        <begin position="813"/>
        <end position="843"/>
    </location>
</feature>
<sequence length="843" mass="94314">MISASKLQNRCPGCRAQLLGFYDALLAPKTLVGPRSFLRSNPTAVSRLSTPSSAATSSTRQFSSSKRLSQEPTDAAGVPPSRNKHTEVKAEDTETIVRQARQTFGQTLPPGYLSDEEYSLYVRLYGPPLRDTQPEDVGMPHRGESGDIVDSTSRYSLLRETEDGDLEDVEHTFVEQTGVEGQEISDDGHGLQTETHLTDAQVDYLNVTANNQREYDALVKLQRDFEAASLLPVEEKEHQSARREPKADNEPITHEYGRAPDAQYPEWEDKGPRAHPNTVLGRFGPDPSTVFLPKDAVVEPISTLLKRADITHVQEAAEALFGGRGLPHSPATPPMRGPLPQKPVQLAADQHKMSEIEADAYIATVIPGVYASVMSTLVEVRKRLGPEWMRGLVHRNEGKGPRVLDVGAGGAGLAAWEQVLQTEWDLLRETGEVQGRDPPGKKTVIVGSDRLRHRISRFLHETTFLPRLPDYLHSVEGSERQLDSGGTPPPRKRFDLIIAAHQLMPMDRDWKRTAWLDNLWAMLEPQGGVLIVLEKGHPRGFEGVAEVRQRLLDEFIIPPKSEKRQEEIQAPSEHKRDKEPGMIIAPCTNHTKCPLYQTPGLSPGRKDFCHFEQRFIRPPFLQRILDAGHRNHEDIKFSYVAVRRGVHPSGTHTEEYLQGNEAVKRAFAGYEDVSKPPPNPLSLPRNILPPLKRHGHITFELCTPAGAVERWVVPKSFSKQAYRDARKAQWGDLWALGAKTRTRSNVRLGRVGDNSTLNNPADGGVRSRLAELAGKKKTSKVDVIVDPVRGVVGAKERLGRGLYPAERRTRRGRSENFKDLLEEAEDEEYDEEDMADREHLDER</sequence>
<keyword evidence="2" id="KW-0479">Metal-binding</keyword>
<keyword evidence="10" id="KW-1185">Reference proteome</keyword>
<proteinExistence type="predicted"/>
<comment type="caution">
    <text evidence="9">The sequence shown here is derived from an EMBL/GenBank/DDBJ whole genome shotgun (WGS) entry which is preliminary data.</text>
</comment>
<dbReference type="InterPro" id="IPR052571">
    <property type="entry name" value="Mt_RNA_Methyltransferase"/>
</dbReference>
<comment type="subcellular location">
    <subcellularLocation>
        <location evidence="1">Mitochondrion</location>
    </subcellularLocation>
</comment>
<evidence type="ECO:0000256" key="7">
    <source>
        <dbReference type="ARBA" id="ARBA00045681"/>
    </source>
</evidence>
<dbReference type="Pfam" id="PF09243">
    <property type="entry name" value="Rsm22"/>
    <property type="match status" value="1"/>
</dbReference>
<dbReference type="InterPro" id="IPR029063">
    <property type="entry name" value="SAM-dependent_MTases_sf"/>
</dbReference>
<dbReference type="Proteomes" id="UP001321760">
    <property type="component" value="Unassembled WGS sequence"/>
</dbReference>
<dbReference type="AlphaFoldDB" id="A0AAV9GGZ7"/>
<reference evidence="9" key="2">
    <citation type="submission" date="2023-05" db="EMBL/GenBank/DDBJ databases">
        <authorList>
            <consortium name="Lawrence Berkeley National Laboratory"/>
            <person name="Steindorff A."/>
            <person name="Hensen N."/>
            <person name="Bonometti L."/>
            <person name="Westerberg I."/>
            <person name="Brannstrom I.O."/>
            <person name="Guillou S."/>
            <person name="Cros-Aarteil S."/>
            <person name="Calhoun S."/>
            <person name="Haridas S."/>
            <person name="Kuo A."/>
            <person name="Mondo S."/>
            <person name="Pangilinan J."/>
            <person name="Riley R."/>
            <person name="Labutti K."/>
            <person name="Andreopoulos B."/>
            <person name="Lipzen A."/>
            <person name="Chen C."/>
            <person name="Yanf M."/>
            <person name="Daum C."/>
            <person name="Ng V."/>
            <person name="Clum A."/>
            <person name="Ohm R."/>
            <person name="Martin F."/>
            <person name="Silar P."/>
            <person name="Natvig D."/>
            <person name="Lalanne C."/>
            <person name="Gautier V."/>
            <person name="Ament-Velasquez S.L."/>
            <person name="Kruys A."/>
            <person name="Hutchinson M.I."/>
            <person name="Powell A.J."/>
            <person name="Barry K."/>
            <person name="Miller A.N."/>
            <person name="Grigoriev I.V."/>
            <person name="Debuchy R."/>
            <person name="Gladieux P."/>
            <person name="Thoren M.H."/>
            <person name="Johannesson H."/>
        </authorList>
    </citation>
    <scope>NUCLEOTIDE SEQUENCE</scope>
    <source>
        <strain evidence="9">PSN243</strain>
    </source>
</reference>
<keyword evidence="6" id="KW-0496">Mitochondrion</keyword>
<gene>
    <name evidence="9" type="ORF">QBC34DRAFT_409425</name>
</gene>
<dbReference type="PANTHER" id="PTHR13184">
    <property type="entry name" value="37S RIBOSOMAL PROTEIN S22"/>
    <property type="match status" value="1"/>
</dbReference>
<evidence type="ECO:0000256" key="6">
    <source>
        <dbReference type="ARBA" id="ARBA00023128"/>
    </source>
</evidence>
<keyword evidence="9" id="KW-0808">Transferase</keyword>
<keyword evidence="3" id="KW-0809">Transit peptide</keyword>
<evidence type="ECO:0000256" key="8">
    <source>
        <dbReference type="SAM" id="MobiDB-lite"/>
    </source>
</evidence>
<dbReference type="GO" id="GO:0008168">
    <property type="term" value="F:methyltransferase activity"/>
    <property type="evidence" value="ECO:0007669"/>
    <property type="project" value="UniProtKB-KW"/>
</dbReference>
<accession>A0AAV9GGZ7</accession>
<feature type="compositionally biased region" description="Acidic residues" evidence="8">
    <location>
        <begin position="822"/>
        <end position="835"/>
    </location>
</feature>
<dbReference type="GO" id="GO:0003735">
    <property type="term" value="F:structural constituent of ribosome"/>
    <property type="evidence" value="ECO:0007669"/>
    <property type="project" value="TreeGrafter"/>
</dbReference>
<evidence type="ECO:0000313" key="10">
    <source>
        <dbReference type="Proteomes" id="UP001321760"/>
    </source>
</evidence>
<evidence type="ECO:0000256" key="2">
    <source>
        <dbReference type="ARBA" id="ARBA00022723"/>
    </source>
</evidence>
<feature type="compositionally biased region" description="Basic and acidic residues" evidence="8">
    <location>
        <begin position="234"/>
        <end position="258"/>
    </location>
</feature>
<dbReference type="SUPFAM" id="SSF53335">
    <property type="entry name" value="S-adenosyl-L-methionine-dependent methyltransferases"/>
    <property type="match status" value="1"/>
</dbReference>